<evidence type="ECO:0000256" key="1">
    <source>
        <dbReference type="SAM" id="Phobius"/>
    </source>
</evidence>
<keyword evidence="1" id="KW-1133">Transmembrane helix</keyword>
<gene>
    <name evidence="2" type="ORF">DR999_PMT00371</name>
</gene>
<name>A0A4D9F321_9SAUR</name>
<sequence>MLQGRIIINYDYCFKFCFNVRLYLSKVVLMINGICSPKCHPLTAVKVSLTQWNFSCQVTTLHVRGQIIVTDGHLLCLPKVQNNSDHKLPSLYSVRDCLTNCRENILSELSLLCLLRVSCLLCLLFGLLALWAGTVFLCVSCIAELY</sequence>
<evidence type="ECO:0000313" key="3">
    <source>
        <dbReference type="Proteomes" id="UP000297703"/>
    </source>
</evidence>
<keyword evidence="1" id="KW-0472">Membrane</keyword>
<organism evidence="2 3">
    <name type="scientific">Platysternon megacephalum</name>
    <name type="common">big-headed turtle</name>
    <dbReference type="NCBI Taxonomy" id="55544"/>
    <lineage>
        <taxon>Eukaryota</taxon>
        <taxon>Metazoa</taxon>
        <taxon>Chordata</taxon>
        <taxon>Craniata</taxon>
        <taxon>Vertebrata</taxon>
        <taxon>Euteleostomi</taxon>
        <taxon>Archelosauria</taxon>
        <taxon>Testudinata</taxon>
        <taxon>Testudines</taxon>
        <taxon>Cryptodira</taxon>
        <taxon>Durocryptodira</taxon>
        <taxon>Testudinoidea</taxon>
        <taxon>Platysternidae</taxon>
        <taxon>Platysternon</taxon>
    </lineage>
</organism>
<dbReference type="Proteomes" id="UP000297703">
    <property type="component" value="Unassembled WGS sequence"/>
</dbReference>
<accession>A0A4D9F321</accession>
<comment type="caution">
    <text evidence="2">The sequence shown here is derived from an EMBL/GenBank/DDBJ whole genome shotgun (WGS) entry which is preliminary data.</text>
</comment>
<reference evidence="2 3" key="2">
    <citation type="submission" date="2019-04" db="EMBL/GenBank/DDBJ databases">
        <title>The genome sequence of big-headed turtle.</title>
        <authorList>
            <person name="Gong S."/>
        </authorList>
    </citation>
    <scope>NUCLEOTIDE SEQUENCE [LARGE SCALE GENOMIC DNA]</scope>
    <source>
        <strain evidence="2">DO16091913</strain>
        <tissue evidence="2">Muscle</tissue>
    </source>
</reference>
<protein>
    <submittedName>
        <fullName evidence="2">Heat shock-related 70 kDa protein 2</fullName>
    </submittedName>
</protein>
<dbReference type="EMBL" id="QXTE01000002">
    <property type="protein sequence ID" value="TFK15965.1"/>
    <property type="molecule type" value="Genomic_DNA"/>
</dbReference>
<keyword evidence="3" id="KW-1185">Reference proteome</keyword>
<keyword evidence="1" id="KW-0812">Transmembrane</keyword>
<proteinExistence type="predicted"/>
<evidence type="ECO:0000313" key="2">
    <source>
        <dbReference type="EMBL" id="TFK15965.1"/>
    </source>
</evidence>
<dbReference type="AlphaFoldDB" id="A0A4D9F321"/>
<reference evidence="2 3" key="1">
    <citation type="submission" date="2019-04" db="EMBL/GenBank/DDBJ databases">
        <title>Draft genome of the big-headed turtle Platysternon megacephalum.</title>
        <authorList>
            <person name="Gong S."/>
        </authorList>
    </citation>
    <scope>NUCLEOTIDE SEQUENCE [LARGE SCALE GENOMIC DNA]</scope>
    <source>
        <strain evidence="2">DO16091913</strain>
        <tissue evidence="2">Muscle</tissue>
    </source>
</reference>
<feature type="transmembrane region" description="Helical" evidence="1">
    <location>
        <begin position="109"/>
        <end position="132"/>
    </location>
</feature>
<keyword evidence="2" id="KW-0346">Stress response</keyword>